<dbReference type="GO" id="GO:0005794">
    <property type="term" value="C:Golgi apparatus"/>
    <property type="evidence" value="ECO:0007669"/>
    <property type="project" value="TreeGrafter"/>
</dbReference>
<comment type="similarity">
    <text evidence="2 5">Belongs to the peptidase M14 family.</text>
</comment>
<evidence type="ECO:0000259" key="7">
    <source>
        <dbReference type="PROSITE" id="PS52035"/>
    </source>
</evidence>
<dbReference type="SMART" id="SM00631">
    <property type="entry name" value="Zn_pept"/>
    <property type="match status" value="1"/>
</dbReference>
<dbReference type="PRINTS" id="PR00765">
    <property type="entry name" value="CRBOXYPTASEA"/>
</dbReference>
<keyword evidence="6" id="KW-0472">Membrane</keyword>
<evidence type="ECO:0000256" key="5">
    <source>
        <dbReference type="PROSITE-ProRule" id="PRU01379"/>
    </source>
</evidence>
<keyword evidence="3" id="KW-0479">Metal-binding</keyword>
<dbReference type="InterPro" id="IPR007462">
    <property type="entry name" value="COV1-like"/>
</dbReference>
<dbReference type="SUPFAM" id="SSF53187">
    <property type="entry name" value="Zn-dependent exopeptidases"/>
    <property type="match status" value="1"/>
</dbReference>
<name>A0A5N6PBE1_9ASTR</name>
<feature type="transmembrane region" description="Helical" evidence="6">
    <location>
        <begin position="54"/>
        <end position="75"/>
    </location>
</feature>
<accession>A0A5N6PBE1</accession>
<dbReference type="InterPro" id="IPR000834">
    <property type="entry name" value="Peptidase_M14"/>
</dbReference>
<evidence type="ECO:0000313" key="8">
    <source>
        <dbReference type="EMBL" id="KAD6119450.1"/>
    </source>
</evidence>
<keyword evidence="6" id="KW-0812">Transmembrane</keyword>
<dbReference type="InterPro" id="IPR057246">
    <property type="entry name" value="CARBOXYPEPT_ZN_1"/>
</dbReference>
<feature type="transmembrane region" description="Helical" evidence="6">
    <location>
        <begin position="251"/>
        <end position="273"/>
    </location>
</feature>
<dbReference type="OrthoDB" id="10249045at2759"/>
<dbReference type="PROSITE" id="PS52035">
    <property type="entry name" value="PEPTIDASE_M14"/>
    <property type="match status" value="1"/>
</dbReference>
<feature type="active site" description="Proton donor/acceptor" evidence="5">
    <location>
        <position position="545"/>
    </location>
</feature>
<sequence length="758" mass="85644">MAEGSKESTSSTAIQHDIIVEDAEDSVKSPPNSPNSSTRKACYAVLQSWVSKKFMTGCVVLFPVAVTFFVTWWIVQFFDGFFSPIYERLGVEIFGLGFLTSLIFIFFVGIFASSWMGATVFWVGEWFIKRMPFVKHIYSASKQISAAISPDQNTTAFKEVAIIRHPRLGEYAIGFITSSVVLMRENGDEELCSVYVPTNHLYIGDVFLVNSEEIIRPNLSIREGIANKSQERRFTCDLVFQNLKLHSVNEIALMALLNSLLLLFLSLNLLQLFHTAIGKGGDRDSGFVDKSYAASGRRLTEENHLQKLNTLARGYMTNSDLEKAIKAFHGRCGRISRWVVEISNKPGKEEAKPAFKFIGNVHGDEPVGRELLLNLANWLCDNYMKDPLATLIVDNVHLHILPSMNPDGFSLRRRGNANNIDLNRDFPDQFFQMNDDLAERQPETKAIMSWIKRMHFTASASLHGGALVANYPWDGTQDKSKSYYACPDDEAFRYMAKLYSRSHYNMSRSQEFEAGITNGAHWYPIYGGMQDWNYIYGGCFELTLEISDNKWPPANELHMIWQFNKKSMLDLVASVVKSGVHGRIFSSDCGEPLPASIAIKGINYTIKASERLADYHRLLAPGHQYEVSATMPGYKTRSTTIKMGEEAMTVDFILEPTNSFLPRHCYNRSSTKLLEVMSSTRFQGKTLSTNFLFFRLLFNPLPLPFFASTYMSLLCTRDPPYSSHPSNPDLAYAFLGKDCPTSFPSQAKDKMNLLTCLQ</sequence>
<protein>
    <recommendedName>
        <fullName evidence="7">Peptidase M14 domain-containing protein</fullName>
    </recommendedName>
</protein>
<gene>
    <name evidence="8" type="ORF">E3N88_10721</name>
</gene>
<feature type="domain" description="Peptidase M14" evidence="7">
    <location>
        <begin position="297"/>
        <end position="575"/>
    </location>
</feature>
<dbReference type="Gene3D" id="3.40.630.10">
    <property type="entry name" value="Zn peptidases"/>
    <property type="match status" value="1"/>
</dbReference>
<dbReference type="GO" id="GO:0006508">
    <property type="term" value="P:proteolysis"/>
    <property type="evidence" value="ECO:0007669"/>
    <property type="project" value="InterPro"/>
</dbReference>
<evidence type="ECO:0000256" key="6">
    <source>
        <dbReference type="SAM" id="Phobius"/>
    </source>
</evidence>
<feature type="transmembrane region" description="Helical" evidence="6">
    <location>
        <begin position="95"/>
        <end position="123"/>
    </location>
</feature>
<dbReference type="AlphaFoldDB" id="A0A5N6PBE1"/>
<dbReference type="GO" id="GO:0004181">
    <property type="term" value="F:metallocarboxypeptidase activity"/>
    <property type="evidence" value="ECO:0007669"/>
    <property type="project" value="InterPro"/>
</dbReference>
<comment type="caution">
    <text evidence="8">The sequence shown here is derived from an EMBL/GenBank/DDBJ whole genome shotgun (WGS) entry which is preliminary data.</text>
</comment>
<dbReference type="EMBL" id="SZYD01000005">
    <property type="protein sequence ID" value="KAD6119450.1"/>
    <property type="molecule type" value="Genomic_DNA"/>
</dbReference>
<dbReference type="InterPro" id="IPR057247">
    <property type="entry name" value="CARBOXYPEPT_ZN_2"/>
</dbReference>
<dbReference type="Gene3D" id="2.60.40.1120">
    <property type="entry name" value="Carboxypeptidase-like, regulatory domain"/>
    <property type="match status" value="1"/>
</dbReference>
<comment type="cofactor">
    <cofactor evidence="1">
        <name>Zn(2+)</name>
        <dbReference type="ChEBI" id="CHEBI:29105"/>
    </cofactor>
</comment>
<keyword evidence="4" id="KW-0862">Zinc</keyword>
<dbReference type="SUPFAM" id="SSF49464">
    <property type="entry name" value="Carboxypeptidase regulatory domain-like"/>
    <property type="match status" value="1"/>
</dbReference>
<organism evidence="8 9">
    <name type="scientific">Mikania micrantha</name>
    <name type="common">bitter vine</name>
    <dbReference type="NCBI Taxonomy" id="192012"/>
    <lineage>
        <taxon>Eukaryota</taxon>
        <taxon>Viridiplantae</taxon>
        <taxon>Streptophyta</taxon>
        <taxon>Embryophyta</taxon>
        <taxon>Tracheophyta</taxon>
        <taxon>Spermatophyta</taxon>
        <taxon>Magnoliopsida</taxon>
        <taxon>eudicotyledons</taxon>
        <taxon>Gunneridae</taxon>
        <taxon>Pentapetalae</taxon>
        <taxon>asterids</taxon>
        <taxon>campanulids</taxon>
        <taxon>Asterales</taxon>
        <taxon>Asteraceae</taxon>
        <taxon>Asteroideae</taxon>
        <taxon>Heliantheae alliance</taxon>
        <taxon>Eupatorieae</taxon>
        <taxon>Mikania</taxon>
    </lineage>
</organism>
<evidence type="ECO:0000313" key="9">
    <source>
        <dbReference type="Proteomes" id="UP000326396"/>
    </source>
</evidence>
<dbReference type="GO" id="GO:0008270">
    <property type="term" value="F:zinc ion binding"/>
    <property type="evidence" value="ECO:0007669"/>
    <property type="project" value="InterPro"/>
</dbReference>
<dbReference type="PANTHER" id="PTHR31876:SF26">
    <property type="entry name" value="PROTEIN LIKE COV 2"/>
    <property type="match status" value="1"/>
</dbReference>
<dbReference type="Pfam" id="PF04367">
    <property type="entry name" value="DUF502"/>
    <property type="match status" value="1"/>
</dbReference>
<dbReference type="Pfam" id="PF00246">
    <property type="entry name" value="Peptidase_M14"/>
    <property type="match status" value="1"/>
</dbReference>
<dbReference type="PANTHER" id="PTHR31876">
    <property type="entry name" value="COV-LIKE PROTEIN 1"/>
    <property type="match status" value="1"/>
</dbReference>
<evidence type="ECO:0000256" key="3">
    <source>
        <dbReference type="ARBA" id="ARBA00022723"/>
    </source>
</evidence>
<evidence type="ECO:0000256" key="2">
    <source>
        <dbReference type="ARBA" id="ARBA00005988"/>
    </source>
</evidence>
<keyword evidence="9" id="KW-1185">Reference proteome</keyword>
<dbReference type="Proteomes" id="UP000326396">
    <property type="component" value="Linkage Group LG13"/>
</dbReference>
<evidence type="ECO:0000256" key="1">
    <source>
        <dbReference type="ARBA" id="ARBA00001947"/>
    </source>
</evidence>
<dbReference type="PROSITE" id="PS00133">
    <property type="entry name" value="CARBOXYPEPT_ZN_2"/>
    <property type="match status" value="1"/>
</dbReference>
<dbReference type="CDD" id="cd11308">
    <property type="entry name" value="Peptidase_M14NE-CP-C_like"/>
    <property type="match status" value="1"/>
</dbReference>
<dbReference type="InterPro" id="IPR008969">
    <property type="entry name" value="CarboxyPept-like_regulatory"/>
</dbReference>
<keyword evidence="6" id="KW-1133">Transmembrane helix</keyword>
<evidence type="ECO:0000256" key="4">
    <source>
        <dbReference type="ARBA" id="ARBA00022833"/>
    </source>
</evidence>
<reference evidence="8 9" key="1">
    <citation type="submission" date="2019-05" db="EMBL/GenBank/DDBJ databases">
        <title>Mikania micrantha, genome provides insights into the molecular mechanism of rapid growth.</title>
        <authorList>
            <person name="Liu B."/>
        </authorList>
    </citation>
    <scope>NUCLEOTIDE SEQUENCE [LARGE SCALE GENOMIC DNA]</scope>
    <source>
        <strain evidence="8">NLD-2019</strain>
        <tissue evidence="8">Leaf</tissue>
    </source>
</reference>
<dbReference type="CDD" id="cd18172">
    <property type="entry name" value="M14_CP_plant"/>
    <property type="match status" value="1"/>
</dbReference>
<proteinExistence type="inferred from homology"/>
<dbReference type="PROSITE" id="PS00132">
    <property type="entry name" value="CARBOXYPEPT_ZN_1"/>
    <property type="match status" value="1"/>
</dbReference>